<reference evidence="1 2" key="1">
    <citation type="submission" date="2018-01" db="EMBL/GenBank/DDBJ databases">
        <title>Denitrification phenotypes of diverse strains of Pseudomonas stutzeri.</title>
        <authorList>
            <person name="Milligan D.A."/>
            <person name="Bergaust L."/>
            <person name="Bakken L.R."/>
            <person name="Frostegard A."/>
        </authorList>
    </citation>
    <scope>NUCLEOTIDE SEQUENCE [LARGE SCALE GENOMIC DNA]</scope>
    <source>
        <strain evidence="1 2">24a75</strain>
    </source>
</reference>
<evidence type="ECO:0000313" key="2">
    <source>
        <dbReference type="Proteomes" id="UP000236023"/>
    </source>
</evidence>
<accession>A0A2N8T8F9</accession>
<organism evidence="1 2">
    <name type="scientific">Stutzerimonas stutzeri</name>
    <name type="common">Pseudomonas stutzeri</name>
    <dbReference type="NCBI Taxonomy" id="316"/>
    <lineage>
        <taxon>Bacteria</taxon>
        <taxon>Pseudomonadati</taxon>
        <taxon>Pseudomonadota</taxon>
        <taxon>Gammaproteobacteria</taxon>
        <taxon>Pseudomonadales</taxon>
        <taxon>Pseudomonadaceae</taxon>
        <taxon>Stutzerimonas</taxon>
    </lineage>
</organism>
<dbReference type="EMBL" id="POUT01000001">
    <property type="protein sequence ID" value="PNG11044.1"/>
    <property type="molecule type" value="Genomic_DNA"/>
</dbReference>
<dbReference type="AlphaFoldDB" id="A0A2N8T8F9"/>
<gene>
    <name evidence="1" type="ORF">CXK94_00245</name>
</gene>
<protein>
    <submittedName>
        <fullName evidence="1">Uncharacterized protein</fullName>
    </submittedName>
</protein>
<sequence>MFGKTTHTFEVNYIYQNDPRAEIIESQDDSLSTAAAAAQLIRLHHADMENSLVMPEADARDEELLKQAAILGISDIRVTRLIHEHEPAHRPAG</sequence>
<dbReference type="Proteomes" id="UP000236023">
    <property type="component" value="Unassembled WGS sequence"/>
</dbReference>
<comment type="caution">
    <text evidence="1">The sequence shown here is derived from an EMBL/GenBank/DDBJ whole genome shotgun (WGS) entry which is preliminary data.</text>
</comment>
<proteinExistence type="predicted"/>
<name>A0A2N8T8F9_STUST</name>
<dbReference type="RefSeq" id="WP_102892841.1">
    <property type="nucleotide sequence ID" value="NZ_JAMOHU010000009.1"/>
</dbReference>
<evidence type="ECO:0000313" key="1">
    <source>
        <dbReference type="EMBL" id="PNG11044.1"/>
    </source>
</evidence>